<evidence type="ECO:0000256" key="1">
    <source>
        <dbReference type="SAM" id="MobiDB-lite"/>
    </source>
</evidence>
<organism evidence="2 3">
    <name type="scientific">Parelaphostrongylus tenuis</name>
    <name type="common">Meningeal worm</name>
    <dbReference type="NCBI Taxonomy" id="148309"/>
    <lineage>
        <taxon>Eukaryota</taxon>
        <taxon>Metazoa</taxon>
        <taxon>Ecdysozoa</taxon>
        <taxon>Nematoda</taxon>
        <taxon>Chromadorea</taxon>
        <taxon>Rhabditida</taxon>
        <taxon>Rhabditina</taxon>
        <taxon>Rhabditomorpha</taxon>
        <taxon>Strongyloidea</taxon>
        <taxon>Metastrongylidae</taxon>
        <taxon>Parelaphostrongylus</taxon>
    </lineage>
</organism>
<reference evidence="2" key="1">
    <citation type="submission" date="2021-06" db="EMBL/GenBank/DDBJ databases">
        <title>Parelaphostrongylus tenuis whole genome reference sequence.</title>
        <authorList>
            <person name="Garwood T.J."/>
            <person name="Larsen P.A."/>
            <person name="Fountain-Jones N.M."/>
            <person name="Garbe J.R."/>
            <person name="Macchietto M.G."/>
            <person name="Kania S.A."/>
            <person name="Gerhold R.W."/>
            <person name="Richards J.E."/>
            <person name="Wolf T.M."/>
        </authorList>
    </citation>
    <scope>NUCLEOTIDE SEQUENCE</scope>
    <source>
        <strain evidence="2">MNPRO001-30</strain>
        <tissue evidence="2">Meninges</tissue>
    </source>
</reference>
<accession>A0AAD5QNM1</accession>
<sequence length="71" mass="8204">MSCIQNKEKDEEPITLHLKEEINDGLMALRRTKNKLKKDEERSDECSLESCVHRSPAEEASKEVEEELESS</sequence>
<name>A0AAD5QNM1_PARTN</name>
<evidence type="ECO:0000313" key="2">
    <source>
        <dbReference type="EMBL" id="KAJ1355705.1"/>
    </source>
</evidence>
<gene>
    <name evidence="2" type="ORF">KIN20_013206</name>
</gene>
<proteinExistence type="predicted"/>
<evidence type="ECO:0000313" key="3">
    <source>
        <dbReference type="Proteomes" id="UP001196413"/>
    </source>
</evidence>
<dbReference type="Proteomes" id="UP001196413">
    <property type="component" value="Unassembled WGS sequence"/>
</dbReference>
<feature type="region of interest" description="Disordered" evidence="1">
    <location>
        <begin position="35"/>
        <end position="71"/>
    </location>
</feature>
<protein>
    <submittedName>
        <fullName evidence="2">Uncharacterized protein</fullName>
    </submittedName>
</protein>
<dbReference type="AlphaFoldDB" id="A0AAD5QNM1"/>
<feature type="compositionally biased region" description="Basic and acidic residues" evidence="1">
    <location>
        <begin position="37"/>
        <end position="63"/>
    </location>
</feature>
<comment type="caution">
    <text evidence="2">The sequence shown here is derived from an EMBL/GenBank/DDBJ whole genome shotgun (WGS) entry which is preliminary data.</text>
</comment>
<keyword evidence="3" id="KW-1185">Reference proteome</keyword>
<dbReference type="EMBL" id="JAHQIW010002556">
    <property type="protein sequence ID" value="KAJ1355705.1"/>
    <property type="molecule type" value="Genomic_DNA"/>
</dbReference>